<dbReference type="NCBIfam" id="TIGR00305">
    <property type="entry name" value="putative toxin-antitoxin system toxin component, PIN family"/>
    <property type="match status" value="1"/>
</dbReference>
<name>A0AAE3CJ38_9PROT</name>
<dbReference type="Proteomes" id="UP001197378">
    <property type="component" value="Unassembled WGS sequence"/>
</dbReference>
<reference evidence="2" key="1">
    <citation type="journal article" date="2021" name="ISME J.">
        <title>Genomic evolution of the class Acidithiobacillia: deep-branching Proteobacteria living in extreme acidic conditions.</title>
        <authorList>
            <person name="Moya-Beltran A."/>
            <person name="Beard S."/>
            <person name="Rojas-Villalobos C."/>
            <person name="Issotta F."/>
            <person name="Gallardo Y."/>
            <person name="Ulloa R."/>
            <person name="Giaveno A."/>
            <person name="Degli Esposti M."/>
            <person name="Johnson D.B."/>
            <person name="Quatrini R."/>
        </authorList>
    </citation>
    <scope>NUCLEOTIDE SEQUENCE</scope>
    <source>
        <strain evidence="2">VAN18-1</strain>
    </source>
</reference>
<comment type="caution">
    <text evidence="2">The sequence shown here is derived from an EMBL/GenBank/DDBJ whole genome shotgun (WGS) entry which is preliminary data.</text>
</comment>
<dbReference type="EMBL" id="JAAXYO010000029">
    <property type="protein sequence ID" value="MBU2786965.1"/>
    <property type="molecule type" value="Genomic_DNA"/>
</dbReference>
<keyword evidence="3" id="KW-1185">Reference proteome</keyword>
<gene>
    <name evidence="2" type="ORF">HFQ13_01825</name>
</gene>
<dbReference type="PANTHER" id="PTHR34610:SF3">
    <property type="entry name" value="SSL7007 PROTEIN"/>
    <property type="match status" value="1"/>
</dbReference>
<evidence type="ECO:0000313" key="3">
    <source>
        <dbReference type="Proteomes" id="UP001197378"/>
    </source>
</evidence>
<dbReference type="Pfam" id="PF13470">
    <property type="entry name" value="PIN_3"/>
    <property type="match status" value="1"/>
</dbReference>
<protein>
    <submittedName>
        <fullName evidence="2">Toxin-antitoxin system toxin component, PIN family</fullName>
    </submittedName>
</protein>
<accession>A0AAE3CJ38</accession>
<organism evidence="2 3">
    <name type="scientific">Igneacidithiobacillus copahuensis</name>
    <dbReference type="NCBI Taxonomy" id="2724909"/>
    <lineage>
        <taxon>Bacteria</taxon>
        <taxon>Pseudomonadati</taxon>
        <taxon>Pseudomonadota</taxon>
        <taxon>Acidithiobacillia</taxon>
        <taxon>Acidithiobacillales</taxon>
        <taxon>Acidithiobacillaceae</taxon>
        <taxon>Igneacidithiobacillus</taxon>
    </lineage>
</organism>
<evidence type="ECO:0000259" key="1">
    <source>
        <dbReference type="Pfam" id="PF13470"/>
    </source>
</evidence>
<sequence>MVRIVIDTNVFVVAMRAEGGASREILRRALHGRYIPLFGNALWLEYEDVLGQPLWTQATTDGERRAVMAALASREVWISIYYGWRPNLADEGDNHLIELAIAGSAAVIITHNVADLRGGEMRWPGLHILKPSECLEKFS</sequence>
<dbReference type="InterPro" id="IPR002850">
    <property type="entry name" value="PIN_toxin-like"/>
</dbReference>
<dbReference type="AlphaFoldDB" id="A0AAE3CJ38"/>
<dbReference type="InterPro" id="IPR029060">
    <property type="entry name" value="PIN-like_dom_sf"/>
</dbReference>
<evidence type="ECO:0000313" key="2">
    <source>
        <dbReference type="EMBL" id="MBU2786965.1"/>
    </source>
</evidence>
<proteinExistence type="predicted"/>
<dbReference type="InterPro" id="IPR002716">
    <property type="entry name" value="PIN_dom"/>
</dbReference>
<dbReference type="SUPFAM" id="SSF88723">
    <property type="entry name" value="PIN domain-like"/>
    <property type="match status" value="1"/>
</dbReference>
<dbReference type="PANTHER" id="PTHR34610">
    <property type="entry name" value="SSL7007 PROTEIN"/>
    <property type="match status" value="1"/>
</dbReference>
<feature type="domain" description="PIN" evidence="1">
    <location>
        <begin position="3"/>
        <end position="114"/>
    </location>
</feature>